<keyword evidence="11" id="KW-0175">Coiled coil</keyword>
<dbReference type="Proteomes" id="UP000035681">
    <property type="component" value="Unplaced"/>
</dbReference>
<comment type="function">
    <text evidence="10">Ubiquitin ligase protein which is a component of the N-end rule pathway. Recognizes and binds to proteins bearing specific N-terminal residues that are destabilizing according to the N-end rule, leading to their ubiquitination and subsequent degradation.</text>
</comment>
<dbReference type="Pfam" id="PF22960">
    <property type="entry name" value="WHD_UBR1"/>
    <property type="match status" value="1"/>
</dbReference>
<dbReference type="GO" id="GO:0008270">
    <property type="term" value="F:zinc ion binding"/>
    <property type="evidence" value="ECO:0007669"/>
    <property type="project" value="UniProtKB-UniRule"/>
</dbReference>
<dbReference type="PROSITE" id="PS51157">
    <property type="entry name" value="ZF_UBR"/>
    <property type="match status" value="1"/>
</dbReference>
<evidence type="ECO:0000256" key="8">
    <source>
        <dbReference type="ARBA" id="ARBA00046341"/>
    </source>
</evidence>
<dbReference type="InterPro" id="IPR003769">
    <property type="entry name" value="ClpS_core"/>
</dbReference>
<dbReference type="AlphaFoldDB" id="A0A0K0EPA5"/>
<evidence type="ECO:0000256" key="1">
    <source>
        <dbReference type="ARBA" id="ARBA00000900"/>
    </source>
</evidence>
<evidence type="ECO:0000256" key="11">
    <source>
        <dbReference type="SAM" id="Coils"/>
    </source>
</evidence>
<evidence type="ECO:0000259" key="12">
    <source>
        <dbReference type="PROSITE" id="PS51157"/>
    </source>
</evidence>
<dbReference type="FunFam" id="2.10.110.30:FF:000001">
    <property type="entry name" value="E3 ubiquitin-protein ligase UBR2 isoform 1"/>
    <property type="match status" value="1"/>
</dbReference>
<dbReference type="Gene3D" id="2.10.110.30">
    <property type="match status" value="1"/>
</dbReference>
<organism evidence="14">
    <name type="scientific">Strongyloides stercoralis</name>
    <name type="common">Threadworm</name>
    <dbReference type="NCBI Taxonomy" id="6248"/>
    <lineage>
        <taxon>Eukaryota</taxon>
        <taxon>Metazoa</taxon>
        <taxon>Ecdysozoa</taxon>
        <taxon>Nematoda</taxon>
        <taxon>Chromadorea</taxon>
        <taxon>Rhabditida</taxon>
        <taxon>Tylenchina</taxon>
        <taxon>Panagrolaimomorpha</taxon>
        <taxon>Strongyloidoidea</taxon>
        <taxon>Strongyloididae</taxon>
        <taxon>Strongyloides</taxon>
    </lineage>
</organism>
<dbReference type="GO" id="GO:0071596">
    <property type="term" value="P:ubiquitin-dependent protein catabolic process via the N-end rule pathway"/>
    <property type="evidence" value="ECO:0007669"/>
    <property type="project" value="UniProtKB-UniRule"/>
</dbReference>
<comment type="similarity">
    <text evidence="8 10">Belongs to the E3 ubiquitin-protein ligase UBR1-like family.</text>
</comment>
<evidence type="ECO:0000256" key="4">
    <source>
        <dbReference type="ARBA" id="ARBA00022723"/>
    </source>
</evidence>
<keyword evidence="4 10" id="KW-0479">Metal-binding</keyword>
<dbReference type="GO" id="GO:0005737">
    <property type="term" value="C:cytoplasm"/>
    <property type="evidence" value="ECO:0007669"/>
    <property type="project" value="TreeGrafter"/>
</dbReference>
<keyword evidence="6 10" id="KW-0833">Ubl conjugation pathway</keyword>
<dbReference type="InterPro" id="IPR055194">
    <property type="entry name" value="UBR1-like_WH"/>
</dbReference>
<dbReference type="STRING" id="6248.A0A0K0EPA5"/>
<comment type="pathway">
    <text evidence="2 10">Protein modification; protein ubiquitination.</text>
</comment>
<dbReference type="Pfam" id="PF18995">
    <property type="entry name" value="PRT6_C"/>
    <property type="match status" value="1"/>
</dbReference>
<dbReference type="SUPFAM" id="SSF54736">
    <property type="entry name" value="ClpS-like"/>
    <property type="match status" value="1"/>
</dbReference>
<dbReference type="SMART" id="SM00396">
    <property type="entry name" value="ZnF_UBR1"/>
    <property type="match status" value="1"/>
</dbReference>
<proteinExistence type="inferred from homology"/>
<dbReference type="GO" id="GO:0016567">
    <property type="term" value="P:protein ubiquitination"/>
    <property type="evidence" value="ECO:0007669"/>
    <property type="project" value="UniProtKB-UniRule"/>
</dbReference>
<protein>
    <recommendedName>
        <fullName evidence="10">E3 ubiquitin-protein ligase</fullName>
        <ecNumber evidence="10">2.3.2.27</ecNumber>
    </recommendedName>
</protein>
<dbReference type="GO" id="GO:0000151">
    <property type="term" value="C:ubiquitin ligase complex"/>
    <property type="evidence" value="ECO:0007669"/>
    <property type="project" value="TreeGrafter"/>
</dbReference>
<feature type="coiled-coil region" evidence="11">
    <location>
        <begin position="1170"/>
        <end position="1204"/>
    </location>
</feature>
<dbReference type="Pfam" id="PF02207">
    <property type="entry name" value="zf-UBR"/>
    <property type="match status" value="1"/>
</dbReference>
<evidence type="ECO:0000256" key="6">
    <source>
        <dbReference type="ARBA" id="ARBA00022786"/>
    </source>
</evidence>
<keyword evidence="7 10" id="KW-0862">Zinc</keyword>
<evidence type="ECO:0000256" key="2">
    <source>
        <dbReference type="ARBA" id="ARBA00004906"/>
    </source>
</evidence>
<feature type="zinc finger region" description="UBR-type" evidence="9">
    <location>
        <begin position="100"/>
        <end position="171"/>
    </location>
</feature>
<dbReference type="InterPro" id="IPR044046">
    <property type="entry name" value="E3_ligase_UBR-like_C"/>
</dbReference>
<dbReference type="InterPro" id="IPR039164">
    <property type="entry name" value="UBR1-like"/>
</dbReference>
<dbReference type="GO" id="GO:0061630">
    <property type="term" value="F:ubiquitin protein ligase activity"/>
    <property type="evidence" value="ECO:0007669"/>
    <property type="project" value="UniProtKB-UniRule"/>
</dbReference>
<evidence type="ECO:0000256" key="10">
    <source>
        <dbReference type="RuleBase" id="RU366018"/>
    </source>
</evidence>
<evidence type="ECO:0000313" key="14">
    <source>
        <dbReference type="WBParaSite" id="SSTP_0001129200.1"/>
    </source>
</evidence>
<keyword evidence="3 10" id="KW-0808">Transferase</keyword>
<dbReference type="WBParaSite" id="SSTP_0001129200.1">
    <property type="protein sequence ID" value="SSTP_0001129200.1"/>
    <property type="gene ID" value="SSTP_0001129200"/>
</dbReference>
<accession>A0A0K0EPA5</accession>
<dbReference type="InterPro" id="IPR003126">
    <property type="entry name" value="Znf_UBR"/>
</dbReference>
<dbReference type="Gene3D" id="3.30.1390.10">
    <property type="match status" value="1"/>
</dbReference>
<evidence type="ECO:0000256" key="3">
    <source>
        <dbReference type="ARBA" id="ARBA00022679"/>
    </source>
</evidence>
<evidence type="ECO:0000256" key="5">
    <source>
        <dbReference type="ARBA" id="ARBA00022771"/>
    </source>
</evidence>
<dbReference type="FunFam" id="3.30.1390.10:FF:000010">
    <property type="entry name" value="E3 ubiquitin-protein ligase ubr-1"/>
    <property type="match status" value="1"/>
</dbReference>
<dbReference type="CDD" id="cd19672">
    <property type="entry name" value="UBR-box_UBR1_like"/>
    <property type="match status" value="1"/>
</dbReference>
<dbReference type="UniPathway" id="UPA00143"/>
<dbReference type="Pfam" id="PF02617">
    <property type="entry name" value="ClpS"/>
    <property type="match status" value="1"/>
</dbReference>
<evidence type="ECO:0000256" key="7">
    <source>
        <dbReference type="ARBA" id="ARBA00022833"/>
    </source>
</evidence>
<dbReference type="WBParaSite" id="TCONS_00015155.p1">
    <property type="protein sequence ID" value="TCONS_00015155.p1"/>
    <property type="gene ID" value="XLOC_010378"/>
</dbReference>
<dbReference type="CDD" id="cd16482">
    <property type="entry name" value="RING-H2_UBR1-like"/>
    <property type="match status" value="1"/>
</dbReference>
<reference evidence="14" key="1">
    <citation type="submission" date="2015-08" db="UniProtKB">
        <authorList>
            <consortium name="WormBaseParasite"/>
        </authorList>
    </citation>
    <scope>IDENTIFICATION</scope>
</reference>
<sequence length="2082" mass="239321">MIDRILKAGKDEDWILATKLLYEHWTETCPKVFVEKTDNPWISNINEARVYDELIRPIASLYIGEEIKSNDYKDDEDRGCSLQHLANKYGCNIENDGKGQICGKRFENGELTYHCKDCEADGTCVLCKECFENSEHCNHNHKVSVSIGGGYCDCGDPEAWKNCFACNNHQPNYIENSMESQSLIIKIPPQIESRLKQLTLSVILYSISVLVSDGDEKLSNFLNLSGKSKIQNNFQAILYNDETHTYDVVIKALVNAINVNDETACKIATIIDKEGRAAVKIGAKSDCEKVRQIITKRTNRENPTNKGKKEGPLEVKVLSSITVAVQDFAFFLLKWLNKQMTIFTPLQSIVADICLNRYCNPDNTIDNLFLPSIINKDIENKSDEDDDIEPININNDKVENLRIIESITDDVQNFFDILTKPREQIPKTEAELARERCSGRKKDNGDIIIALMIKYNIKWWKAVRLTTQSFIMTALVQRLDYKIQFSKLFISNYKKILKDYCLDDHHQSASILSLTVQYFTVPTVAKAIIANDNAFGICMQTIIKLMNFYLKKSKYNQLLDVYDFQDGSYGKHPFYVKRLSTILVDVQYLLQSVPSPNEWTSELKNGFLHGVDDLLKFLGYIQDMNQARKHYGEHQVWEMEWETAFYLQLFLQNIIPLVIDWAISDFEVYKEVFKRVYDKIKDLISKHPDLLSQKKEITINGITASCIDFDINCKPISIHQPIWRMFAALFTANNNIFLKDIKTNASGIRLEWEPSPYRMHLDLAIMSESALRCIIFLNQVTLGMWRKNGFGVVNQCHNYNSANCRGEMFDRDIILLQATAALTDPDQFLIRMIHKYGLHNWANLDFDYEILKANHEAFLINDNNINNINNDDTITRISNNRTRLLRTTIVGTDFRMETVFGHNNQILPNQSPLLEDSSKHLTGLAEEMLNLIIYLVCERYVKGVGKVTLQDILEREIIHMLSINPLPFSKIEKITNWGDFTEELLQNCLKNVATYSHPEKSVPGIFTLKDEIKPLFSQYFYHYNKSESSKAEQIQKENRKNLDLELRCCPPHNLPEFDDFYKNVPNLLKCTIFVSLQKAILERFISKSRFSSEGLVNRICYTICLALNEQKKYNKPDIYDYINISENYGILKLLKNTLTASPSINCCDMITYTIQKYEEILAWYSGKEIIKEKINENKDSKNEIDKANKRAEKAKRLREQAMKKMMNKASNFMKNSTINENSKEEDKNINLSKSPRLLSVMDDDEETGEIINDKGFPICLGINKSEILPIEKKQSLCILCQDTGNLKFGKTGFVCCAFAYKSFLFTQKDYINLKNNNNLDVFVDACIPESLAIMTCGHTIHYQCFKNFQESYKSRNNPRMTNTHNTRIIDIDNGEYLCPLCKRISNCAIPYIPHQDFSGTKKVSLHTILNKNEDFSTWLLKYRTAVEGPLKQIQNNTIVKQQQQFKGHSRKRSHSERSLLDLAKQGDEPFIDNNLSSTPAPKFVSEASLSINAEIGESLSNTASNDGLRSSTNTGSIDSSFFDTVSPKNLLYSIKHMKKAYFYKNKKDYIPRIMRDTEMIYNFINEMADFKKDSSTSKDQCQKYLKVCNIWHTCVFILRQVAAILEEENKPLFGALNFRQRESLKCLTRMATASSNFISSINCRSLATILLQPLLYPFNNNNDGNKNNKEDKTISPFPVLSKFHVSLMQRANSISSEDSNNQRNREIKSPEHSNKLFSNITTSFFKDIGQETLSAKVANRIKKQDSLLNIDCLTLAFDLLMVIGHTSIKGEVYLHDRYTEDNFNLVIDGSQDELNVIQLILYAHIFQILATFDDNETYDIDMASQDETYFKIMEIVNAIGYLRPLAIFYRMLTLVPPPEVLKDPGFDQLSPLLRYMGLPSSLEKLFSVEGILPLYEMWGKQLPNKTNGLENQIYVKQPIKINKLIDLPKDFIEIIVEASKFKCPSSLRIDSVSSNPSLCLICGKILCTQSICCQTKISKNEEIGAGNLHMQTCTGQNGLFLRMRECIIEAVTTKNRGAHYSGPYVDKYGEQDGGNKRGNRLFFSEHLYSKFKKAWLHQDVVEMIINENENNHRLSVYEWRQF</sequence>
<comment type="catalytic activity">
    <reaction evidence="1 10">
        <text>S-ubiquitinyl-[E2 ubiquitin-conjugating enzyme]-L-cysteine + [acceptor protein]-L-lysine = [E2 ubiquitin-conjugating enzyme]-L-cysteine + N(6)-ubiquitinyl-[acceptor protein]-L-lysine.</text>
        <dbReference type="EC" id="2.3.2.27"/>
    </reaction>
</comment>
<evidence type="ECO:0000313" key="13">
    <source>
        <dbReference type="Proteomes" id="UP000035681"/>
    </source>
</evidence>
<dbReference type="EC" id="2.3.2.27" evidence="10"/>
<dbReference type="InterPro" id="IPR014719">
    <property type="entry name" value="Ribosomal_bL12_C/ClpS-like"/>
</dbReference>
<feature type="domain" description="UBR-type" evidence="12">
    <location>
        <begin position="100"/>
        <end position="171"/>
    </location>
</feature>
<evidence type="ECO:0000256" key="9">
    <source>
        <dbReference type="PROSITE-ProRule" id="PRU00508"/>
    </source>
</evidence>
<keyword evidence="13" id="KW-1185">Reference proteome</keyword>
<name>A0A0K0EPA5_STRER</name>
<keyword evidence="5 10" id="KW-0863">Zinc-finger</keyword>
<dbReference type="PANTHER" id="PTHR21497">
    <property type="entry name" value="UBIQUITIN LIGASE E3 ALPHA-RELATED"/>
    <property type="match status" value="1"/>
</dbReference>
<dbReference type="PANTHER" id="PTHR21497:SF24">
    <property type="entry name" value="E3 UBIQUITIN-PROTEIN LIGASE UBR1"/>
    <property type="match status" value="1"/>
</dbReference>